<name>A0A2P5D3P5_PARAD</name>
<gene>
    <name evidence="1" type="ORF">PanWU01x14_100610</name>
</gene>
<keyword evidence="2" id="KW-1185">Reference proteome</keyword>
<reference evidence="2" key="1">
    <citation type="submission" date="2016-06" db="EMBL/GenBank/DDBJ databases">
        <title>Parallel loss of symbiosis genes in relatives of nitrogen-fixing non-legume Parasponia.</title>
        <authorList>
            <person name="Van Velzen R."/>
            <person name="Holmer R."/>
            <person name="Bu F."/>
            <person name="Rutten L."/>
            <person name="Van Zeijl A."/>
            <person name="Liu W."/>
            <person name="Santuari L."/>
            <person name="Cao Q."/>
            <person name="Sharma T."/>
            <person name="Shen D."/>
            <person name="Roswanjaya Y."/>
            <person name="Wardhani T."/>
            <person name="Kalhor M.S."/>
            <person name="Jansen J."/>
            <person name="Van den Hoogen J."/>
            <person name="Gungor B."/>
            <person name="Hartog M."/>
            <person name="Hontelez J."/>
            <person name="Verver J."/>
            <person name="Yang W.-C."/>
            <person name="Schijlen E."/>
            <person name="Repin R."/>
            <person name="Schilthuizen M."/>
            <person name="Schranz E."/>
            <person name="Heidstra R."/>
            <person name="Miyata K."/>
            <person name="Fedorova E."/>
            <person name="Kohlen W."/>
            <person name="Bisseling T."/>
            <person name="Smit S."/>
            <person name="Geurts R."/>
        </authorList>
    </citation>
    <scope>NUCLEOTIDE SEQUENCE [LARGE SCALE GENOMIC DNA]</scope>
    <source>
        <strain evidence="2">cv. WU1-14</strain>
    </source>
</reference>
<protein>
    <submittedName>
        <fullName evidence="1">Uncharacterized protein</fullName>
    </submittedName>
</protein>
<dbReference type="AlphaFoldDB" id="A0A2P5D3P5"/>
<dbReference type="Proteomes" id="UP000237105">
    <property type="component" value="Unassembled WGS sequence"/>
</dbReference>
<evidence type="ECO:0000313" key="1">
    <source>
        <dbReference type="EMBL" id="PON67893.1"/>
    </source>
</evidence>
<dbReference type="EMBL" id="JXTB01000068">
    <property type="protein sequence ID" value="PON67893.1"/>
    <property type="molecule type" value="Genomic_DNA"/>
</dbReference>
<accession>A0A2P5D3P5</accession>
<sequence length="75" mass="8614">MEELRLKNRVVAETFGNPDFQRWTVVHGRHLIVAGMSMVRRGSVEVLRSDRILSLSLASLSCEKMNFCRGFYAKI</sequence>
<evidence type="ECO:0000313" key="2">
    <source>
        <dbReference type="Proteomes" id="UP000237105"/>
    </source>
</evidence>
<comment type="caution">
    <text evidence="1">The sequence shown here is derived from an EMBL/GenBank/DDBJ whole genome shotgun (WGS) entry which is preliminary data.</text>
</comment>
<proteinExistence type="predicted"/>
<organism evidence="1 2">
    <name type="scientific">Parasponia andersonii</name>
    <name type="common">Sponia andersonii</name>
    <dbReference type="NCBI Taxonomy" id="3476"/>
    <lineage>
        <taxon>Eukaryota</taxon>
        <taxon>Viridiplantae</taxon>
        <taxon>Streptophyta</taxon>
        <taxon>Embryophyta</taxon>
        <taxon>Tracheophyta</taxon>
        <taxon>Spermatophyta</taxon>
        <taxon>Magnoliopsida</taxon>
        <taxon>eudicotyledons</taxon>
        <taxon>Gunneridae</taxon>
        <taxon>Pentapetalae</taxon>
        <taxon>rosids</taxon>
        <taxon>fabids</taxon>
        <taxon>Rosales</taxon>
        <taxon>Cannabaceae</taxon>
        <taxon>Parasponia</taxon>
    </lineage>
</organism>